<sequence length="150" mass="15975">MRFGGARVALDPRGRRDVGELIGDVGDPTLLVCGPERHVAESATVLGGGSRIDERLRSLDVGAWDGLAPDDVAPADLGMWFTDPTSRPHGGETVAEFVRRIHSWRASGPLPDVVVVAKPVAQALLCTDTDAYFATEVRPATVYELATPIS</sequence>
<evidence type="ECO:0000313" key="1">
    <source>
        <dbReference type="EMBL" id="GAC69797.1"/>
    </source>
</evidence>
<dbReference type="EMBL" id="BANX01000028">
    <property type="protein sequence ID" value="GAC69797.1"/>
    <property type="molecule type" value="Genomic_DNA"/>
</dbReference>
<proteinExistence type="predicted"/>
<accession>M0QQU2</accession>
<evidence type="ECO:0000313" key="2">
    <source>
        <dbReference type="Proteomes" id="UP000011666"/>
    </source>
</evidence>
<dbReference type="Pfam" id="PF00300">
    <property type="entry name" value="His_Phos_1"/>
    <property type="match status" value="1"/>
</dbReference>
<comment type="caution">
    <text evidence="1">The sequence shown here is derived from an EMBL/GenBank/DDBJ whole genome shotgun (WGS) entry which is preliminary data.</text>
</comment>
<protein>
    <recommendedName>
        <fullName evidence="3">Phosphoglycerate mutase family protein</fullName>
    </recommendedName>
</protein>
<dbReference type="SUPFAM" id="SSF53254">
    <property type="entry name" value="Phosphoglycerate mutase-like"/>
    <property type="match status" value="1"/>
</dbReference>
<dbReference type="STRING" id="1223545.GS4_28_00450"/>
<dbReference type="Proteomes" id="UP000011666">
    <property type="component" value="Unassembled WGS sequence"/>
</dbReference>
<evidence type="ECO:0008006" key="3">
    <source>
        <dbReference type="Google" id="ProtNLM"/>
    </source>
</evidence>
<dbReference type="InterPro" id="IPR029033">
    <property type="entry name" value="His_PPase_superfam"/>
</dbReference>
<dbReference type="AlphaFoldDB" id="M0QQU2"/>
<name>M0QQU2_9ACTN</name>
<organism evidence="1 2">
    <name type="scientific">Gordonia soli NBRC 108243</name>
    <dbReference type="NCBI Taxonomy" id="1223545"/>
    <lineage>
        <taxon>Bacteria</taxon>
        <taxon>Bacillati</taxon>
        <taxon>Actinomycetota</taxon>
        <taxon>Actinomycetes</taxon>
        <taxon>Mycobacteriales</taxon>
        <taxon>Gordoniaceae</taxon>
        <taxon>Gordonia</taxon>
    </lineage>
</organism>
<keyword evidence="2" id="KW-1185">Reference proteome</keyword>
<dbReference type="Gene3D" id="3.40.50.1240">
    <property type="entry name" value="Phosphoglycerate mutase-like"/>
    <property type="match status" value="1"/>
</dbReference>
<reference evidence="1 2" key="1">
    <citation type="submission" date="2013-01" db="EMBL/GenBank/DDBJ databases">
        <title>Whole genome shotgun sequence of Gordonia soli NBRC 108243.</title>
        <authorList>
            <person name="Isaki-Nakamura S."/>
            <person name="Hosoyama A."/>
            <person name="Tsuchikane K."/>
            <person name="Ando Y."/>
            <person name="Baba S."/>
            <person name="Ohji S."/>
            <person name="Hamada M."/>
            <person name="Tamura T."/>
            <person name="Yamazoe A."/>
            <person name="Yamazaki S."/>
            <person name="Fujita N."/>
        </authorList>
    </citation>
    <scope>NUCLEOTIDE SEQUENCE [LARGE SCALE GENOMIC DNA]</scope>
    <source>
        <strain evidence="1 2">NBRC 108243</strain>
    </source>
</reference>
<gene>
    <name evidence="1" type="ORF">GS4_28_00450</name>
</gene>
<dbReference type="eggNOG" id="COG0406">
    <property type="taxonomic scope" value="Bacteria"/>
</dbReference>
<dbReference type="InterPro" id="IPR013078">
    <property type="entry name" value="His_Pase_superF_clade-1"/>
</dbReference>